<proteinExistence type="predicted"/>
<dbReference type="eggNOG" id="COG2608">
    <property type="taxonomic scope" value="Bacteria"/>
</dbReference>
<dbReference type="CDD" id="cd00371">
    <property type="entry name" value="HMA"/>
    <property type="match status" value="1"/>
</dbReference>
<dbReference type="AlphaFoldDB" id="V5WF70"/>
<dbReference type="PROSITE" id="PS01047">
    <property type="entry name" value="HMA_1"/>
    <property type="match status" value="1"/>
</dbReference>
<sequence>MTVKTYQLETVSCPSCVAKIEGMLKKTGGVTEAEVLFNSSRVRVRFNEAEVDSRTLQSRITALGYPVKGER</sequence>
<keyword evidence="4" id="KW-1185">Reference proteome</keyword>
<dbReference type="InterPro" id="IPR017969">
    <property type="entry name" value="Heavy-metal-associated_CS"/>
</dbReference>
<feature type="domain" description="HMA" evidence="2">
    <location>
        <begin position="2"/>
        <end position="68"/>
    </location>
</feature>
<accession>V5WF70</accession>
<dbReference type="STRING" id="1307761.L21SP2_1032"/>
<keyword evidence="1" id="KW-0479">Metal-binding</keyword>
<evidence type="ECO:0000259" key="2">
    <source>
        <dbReference type="PROSITE" id="PS50846"/>
    </source>
</evidence>
<dbReference type="InterPro" id="IPR006121">
    <property type="entry name" value="HMA_dom"/>
</dbReference>
<evidence type="ECO:0000313" key="3">
    <source>
        <dbReference type="EMBL" id="AHC14448.1"/>
    </source>
</evidence>
<evidence type="ECO:0000313" key="4">
    <source>
        <dbReference type="Proteomes" id="UP000018680"/>
    </source>
</evidence>
<dbReference type="Gene3D" id="3.30.70.100">
    <property type="match status" value="1"/>
</dbReference>
<dbReference type="InterPro" id="IPR036163">
    <property type="entry name" value="HMA_dom_sf"/>
</dbReference>
<protein>
    <submittedName>
        <fullName evidence="3">Copper chaperone</fullName>
    </submittedName>
</protein>
<dbReference type="EMBL" id="CP006939">
    <property type="protein sequence ID" value="AHC14448.1"/>
    <property type="molecule type" value="Genomic_DNA"/>
</dbReference>
<dbReference type="Pfam" id="PF00403">
    <property type="entry name" value="HMA"/>
    <property type="match status" value="1"/>
</dbReference>
<reference evidence="3 4" key="1">
    <citation type="journal article" date="2015" name="Stand. Genomic Sci.">
        <title>Complete genome sequence and description of Salinispira pacifica gen. nov., sp. nov., a novel spirochaete isolated form a hypersaline microbial mat.</title>
        <authorList>
            <person name="Ben Hania W."/>
            <person name="Joseph M."/>
            <person name="Schumann P."/>
            <person name="Bunk B."/>
            <person name="Fiebig A."/>
            <person name="Sproer C."/>
            <person name="Klenk H.P."/>
            <person name="Fardeau M.L."/>
            <person name="Spring S."/>
        </authorList>
    </citation>
    <scope>NUCLEOTIDE SEQUENCE [LARGE SCALE GENOMIC DNA]</scope>
    <source>
        <strain evidence="3 4">L21-RPul-D2</strain>
    </source>
</reference>
<dbReference type="OrthoDB" id="7068874at2"/>
<dbReference type="SUPFAM" id="SSF55008">
    <property type="entry name" value="HMA, heavy metal-associated domain"/>
    <property type="match status" value="1"/>
</dbReference>
<name>V5WF70_9SPIO</name>
<dbReference type="RefSeq" id="WP_024267378.1">
    <property type="nucleotide sequence ID" value="NC_023035.1"/>
</dbReference>
<gene>
    <name evidence="3" type="ORF">L21SP2_1032</name>
</gene>
<evidence type="ECO:0000256" key="1">
    <source>
        <dbReference type="ARBA" id="ARBA00022723"/>
    </source>
</evidence>
<dbReference type="GO" id="GO:0046872">
    <property type="term" value="F:metal ion binding"/>
    <property type="evidence" value="ECO:0007669"/>
    <property type="project" value="UniProtKB-KW"/>
</dbReference>
<dbReference type="PROSITE" id="PS50846">
    <property type="entry name" value="HMA_2"/>
    <property type="match status" value="1"/>
</dbReference>
<dbReference type="KEGG" id="slr:L21SP2_1032"/>
<dbReference type="Proteomes" id="UP000018680">
    <property type="component" value="Chromosome"/>
</dbReference>
<dbReference type="HOGENOM" id="CLU_134973_10_0_12"/>
<organism evidence="3 4">
    <name type="scientific">Salinispira pacifica</name>
    <dbReference type="NCBI Taxonomy" id="1307761"/>
    <lineage>
        <taxon>Bacteria</taxon>
        <taxon>Pseudomonadati</taxon>
        <taxon>Spirochaetota</taxon>
        <taxon>Spirochaetia</taxon>
        <taxon>Spirochaetales</taxon>
        <taxon>Spirochaetaceae</taxon>
        <taxon>Salinispira</taxon>
    </lineage>
</organism>